<evidence type="ECO:0000313" key="1">
    <source>
        <dbReference type="EMBL" id="KAK9500033.1"/>
    </source>
</evidence>
<comment type="caution">
    <text evidence="1">The sequence shown here is derived from an EMBL/GenBank/DDBJ whole genome shotgun (WGS) entry which is preliminary data.</text>
</comment>
<proteinExistence type="predicted"/>
<dbReference type="AlphaFoldDB" id="A0AAW1CQP2"/>
<reference evidence="1 2" key="1">
    <citation type="submission" date="2022-12" db="EMBL/GenBank/DDBJ databases">
        <title>Chromosome-level genome assembly of true bugs.</title>
        <authorList>
            <person name="Ma L."/>
            <person name="Li H."/>
        </authorList>
    </citation>
    <scope>NUCLEOTIDE SEQUENCE [LARGE SCALE GENOMIC DNA]</scope>
    <source>
        <strain evidence="1">Lab_2022b</strain>
    </source>
</reference>
<accession>A0AAW1CQP2</accession>
<evidence type="ECO:0000313" key="2">
    <source>
        <dbReference type="Proteomes" id="UP001461498"/>
    </source>
</evidence>
<gene>
    <name evidence="1" type="ORF">O3M35_001375</name>
</gene>
<sequence length="50" mass="6271">MRPDYHQAIIDTVKYYGWRRIIYLYDSHDGKNDIYYLVICQLWRTLFIKL</sequence>
<name>A0AAW1CQP2_9HEMI</name>
<dbReference type="EMBL" id="JAPXFL010000010">
    <property type="protein sequence ID" value="KAK9500033.1"/>
    <property type="molecule type" value="Genomic_DNA"/>
</dbReference>
<dbReference type="Gene3D" id="3.40.50.2300">
    <property type="match status" value="1"/>
</dbReference>
<organism evidence="1 2">
    <name type="scientific">Rhynocoris fuscipes</name>
    <dbReference type="NCBI Taxonomy" id="488301"/>
    <lineage>
        <taxon>Eukaryota</taxon>
        <taxon>Metazoa</taxon>
        <taxon>Ecdysozoa</taxon>
        <taxon>Arthropoda</taxon>
        <taxon>Hexapoda</taxon>
        <taxon>Insecta</taxon>
        <taxon>Pterygota</taxon>
        <taxon>Neoptera</taxon>
        <taxon>Paraneoptera</taxon>
        <taxon>Hemiptera</taxon>
        <taxon>Heteroptera</taxon>
        <taxon>Panheteroptera</taxon>
        <taxon>Cimicomorpha</taxon>
        <taxon>Reduviidae</taxon>
        <taxon>Harpactorinae</taxon>
        <taxon>Harpactorini</taxon>
        <taxon>Rhynocoris</taxon>
    </lineage>
</organism>
<protein>
    <recommendedName>
        <fullName evidence="3">Receptor ligand binding region domain-containing protein</fullName>
    </recommendedName>
</protein>
<keyword evidence="2" id="KW-1185">Reference proteome</keyword>
<evidence type="ECO:0008006" key="3">
    <source>
        <dbReference type="Google" id="ProtNLM"/>
    </source>
</evidence>
<dbReference type="Proteomes" id="UP001461498">
    <property type="component" value="Unassembled WGS sequence"/>
</dbReference>